<dbReference type="Proteomes" id="UP001497680">
    <property type="component" value="Unassembled WGS sequence"/>
</dbReference>
<proteinExistence type="predicted"/>
<reference evidence="1 2" key="1">
    <citation type="journal article" date="2022" name="New Phytol.">
        <title>Ecological generalism drives hyperdiversity of secondary metabolite gene clusters in xylarialean endophytes.</title>
        <authorList>
            <person name="Franco M.E.E."/>
            <person name="Wisecaver J.H."/>
            <person name="Arnold A.E."/>
            <person name="Ju Y.M."/>
            <person name="Slot J.C."/>
            <person name="Ahrendt S."/>
            <person name="Moore L.P."/>
            <person name="Eastman K.E."/>
            <person name="Scott K."/>
            <person name="Konkel Z."/>
            <person name="Mondo S.J."/>
            <person name="Kuo A."/>
            <person name="Hayes R.D."/>
            <person name="Haridas S."/>
            <person name="Andreopoulos B."/>
            <person name="Riley R."/>
            <person name="LaButti K."/>
            <person name="Pangilinan J."/>
            <person name="Lipzen A."/>
            <person name="Amirebrahimi M."/>
            <person name="Yan J."/>
            <person name="Adam C."/>
            <person name="Keymanesh K."/>
            <person name="Ng V."/>
            <person name="Louie K."/>
            <person name="Northen T."/>
            <person name="Drula E."/>
            <person name="Henrissat B."/>
            <person name="Hsieh H.M."/>
            <person name="Youens-Clark K."/>
            <person name="Lutzoni F."/>
            <person name="Miadlikowska J."/>
            <person name="Eastwood D.C."/>
            <person name="Hamelin R.C."/>
            <person name="Grigoriev I.V."/>
            <person name="U'Ren J.M."/>
        </authorList>
    </citation>
    <scope>NUCLEOTIDE SEQUENCE [LARGE SCALE GENOMIC DNA]</scope>
    <source>
        <strain evidence="1 2">ER1909</strain>
    </source>
</reference>
<protein>
    <submittedName>
        <fullName evidence="1">Uncharacterized protein</fullName>
    </submittedName>
</protein>
<comment type="caution">
    <text evidence="1">The sequence shown here is derived from an EMBL/GenBank/DDBJ whole genome shotgun (WGS) entry which is preliminary data.</text>
</comment>
<sequence length="212" mass="23350">MAAPTTKTIGDLNGKWVLNKTLSDPVDPALALQGVGWLVRKAIGAATVTLHVKQYKGAPTPPTEKPDDLVTRIDIQQVATAGVKGTAENRCLDYVFREHSDWLFGHVRGRTRWIGADELKALVAAGGEALKGGWVEDDFVAQDWLEDEVEKGGPEGETHVLNHVESLDNGWTALQVWGFQDVGGERRYVRNIVVAKGGKFESFKMIYDWVPE</sequence>
<dbReference type="EMBL" id="MU394280">
    <property type="protein sequence ID" value="KAI6093450.1"/>
    <property type="molecule type" value="Genomic_DNA"/>
</dbReference>
<evidence type="ECO:0000313" key="1">
    <source>
        <dbReference type="EMBL" id="KAI6093450.1"/>
    </source>
</evidence>
<accession>A0ACC0DKU7</accession>
<evidence type="ECO:0000313" key="2">
    <source>
        <dbReference type="Proteomes" id="UP001497680"/>
    </source>
</evidence>
<keyword evidence="2" id="KW-1185">Reference proteome</keyword>
<gene>
    <name evidence="1" type="ORF">F4821DRAFT_220639</name>
</gene>
<organism evidence="1 2">
    <name type="scientific">Hypoxylon rubiginosum</name>
    <dbReference type="NCBI Taxonomy" id="110542"/>
    <lineage>
        <taxon>Eukaryota</taxon>
        <taxon>Fungi</taxon>
        <taxon>Dikarya</taxon>
        <taxon>Ascomycota</taxon>
        <taxon>Pezizomycotina</taxon>
        <taxon>Sordariomycetes</taxon>
        <taxon>Xylariomycetidae</taxon>
        <taxon>Xylariales</taxon>
        <taxon>Hypoxylaceae</taxon>
        <taxon>Hypoxylon</taxon>
    </lineage>
</organism>
<name>A0ACC0DKU7_9PEZI</name>